<evidence type="ECO:0000313" key="2">
    <source>
        <dbReference type="Proteomes" id="UP001590951"/>
    </source>
</evidence>
<name>A0ABR4B283_9LECA</name>
<gene>
    <name evidence="1" type="ORF">ABVK25_007709</name>
</gene>
<reference evidence="1 2" key="1">
    <citation type="submission" date="2024-09" db="EMBL/GenBank/DDBJ databases">
        <title>Rethinking Asexuality: The Enigmatic Case of Functional Sexual Genes in Lepraria (Stereocaulaceae).</title>
        <authorList>
            <person name="Doellman M."/>
            <person name="Sun Y."/>
            <person name="Barcenas-Pena A."/>
            <person name="Lumbsch H.T."/>
            <person name="Grewe F."/>
        </authorList>
    </citation>
    <scope>NUCLEOTIDE SEQUENCE [LARGE SCALE GENOMIC DNA]</scope>
    <source>
        <strain evidence="1 2">Grewe 0041</strain>
    </source>
</reference>
<comment type="caution">
    <text evidence="1">The sequence shown here is derived from an EMBL/GenBank/DDBJ whole genome shotgun (WGS) entry which is preliminary data.</text>
</comment>
<evidence type="ECO:0000313" key="1">
    <source>
        <dbReference type="EMBL" id="KAL2052017.1"/>
    </source>
</evidence>
<proteinExistence type="predicted"/>
<keyword evidence="2" id="KW-1185">Reference proteome</keyword>
<protein>
    <submittedName>
        <fullName evidence="1">Uncharacterized protein</fullName>
    </submittedName>
</protein>
<dbReference type="Proteomes" id="UP001590951">
    <property type="component" value="Unassembled WGS sequence"/>
</dbReference>
<sequence length="134" mass="14182">MIADTVTSVTGATTRGLVVTPAAKRNLRNSRFYKANAPEDMKRSMSERTETVQVYAVRLNSPLAGLIPLTHGIAGYLGIAASILNGFCASVATGSPSTVTRTVTCNEVYTTTVPVTKVTATRTPRTPSSKGYDL</sequence>
<accession>A0ABR4B283</accession>
<dbReference type="EMBL" id="JBHFEH010000030">
    <property type="protein sequence ID" value="KAL2052017.1"/>
    <property type="molecule type" value="Genomic_DNA"/>
</dbReference>
<organism evidence="1 2">
    <name type="scientific">Lepraria finkii</name>
    <dbReference type="NCBI Taxonomy" id="1340010"/>
    <lineage>
        <taxon>Eukaryota</taxon>
        <taxon>Fungi</taxon>
        <taxon>Dikarya</taxon>
        <taxon>Ascomycota</taxon>
        <taxon>Pezizomycotina</taxon>
        <taxon>Lecanoromycetes</taxon>
        <taxon>OSLEUM clade</taxon>
        <taxon>Lecanoromycetidae</taxon>
        <taxon>Lecanorales</taxon>
        <taxon>Lecanorineae</taxon>
        <taxon>Stereocaulaceae</taxon>
        <taxon>Lepraria</taxon>
    </lineage>
</organism>